<evidence type="ECO:0000313" key="2">
    <source>
        <dbReference type="EMBL" id="MFD1642278.1"/>
    </source>
</evidence>
<dbReference type="InterPro" id="IPR006917">
    <property type="entry name" value="SOUL_heme-bd"/>
</dbReference>
<dbReference type="RefSeq" id="WP_256395351.1">
    <property type="nucleotide sequence ID" value="NZ_JANHDJ010000002.1"/>
</dbReference>
<evidence type="ECO:0000313" key="3">
    <source>
        <dbReference type="Proteomes" id="UP001597052"/>
    </source>
</evidence>
<organism evidence="2 3">
    <name type="scientific">Halohasta litorea</name>
    <dbReference type="NCBI Taxonomy" id="869891"/>
    <lineage>
        <taxon>Archaea</taxon>
        <taxon>Methanobacteriati</taxon>
        <taxon>Methanobacteriota</taxon>
        <taxon>Stenosarchaea group</taxon>
        <taxon>Halobacteria</taxon>
        <taxon>Halobacteriales</taxon>
        <taxon>Haloferacaceae</taxon>
        <taxon>Halohasta</taxon>
    </lineage>
</organism>
<reference evidence="2 3" key="1">
    <citation type="journal article" date="2019" name="Int. J. Syst. Evol. Microbiol.">
        <title>The Global Catalogue of Microorganisms (GCM) 10K type strain sequencing project: providing services to taxonomists for standard genome sequencing and annotation.</title>
        <authorList>
            <consortium name="The Broad Institute Genomics Platform"/>
            <consortium name="The Broad Institute Genome Sequencing Center for Infectious Disease"/>
            <person name="Wu L."/>
            <person name="Ma J."/>
        </authorList>
    </citation>
    <scope>NUCLEOTIDE SEQUENCE [LARGE SCALE GENOMIC DNA]</scope>
    <source>
        <strain evidence="2 3">CGMCC 1.10593</strain>
    </source>
</reference>
<gene>
    <name evidence="2" type="ORF">ACFSBW_10385</name>
</gene>
<proteinExistence type="predicted"/>
<dbReference type="Proteomes" id="UP001597052">
    <property type="component" value="Unassembled WGS sequence"/>
</dbReference>
<keyword evidence="3" id="KW-1185">Reference proteome</keyword>
<protein>
    <submittedName>
        <fullName evidence="2">SOUL family heme-binding protein</fullName>
    </submittedName>
</protein>
<name>A0ABD6DAZ5_9EURY</name>
<dbReference type="AlphaFoldDB" id="A0ABD6DAZ5"/>
<dbReference type="SUPFAM" id="SSF55136">
    <property type="entry name" value="Probable bacterial effector-binding domain"/>
    <property type="match status" value="1"/>
</dbReference>
<sequence length="203" mass="22017">MNRATTFVTGALSGLAAVAGWRYYRSRATESVDYETRRTDDGIEIREYPTVVVAETVAANRGSARRRLQHYLDGANSVEARIPATTPLRTQVESVEVPTTDGSESSTHPVRVGTYLPPGYSPQTAPEPTDRSVLLTVETPRTIAVRSVPIYSSGDRVDRAKTRLLEAIESTDLVAVGSPFVFNYDNSLLGSLTGRAEVGIEIA</sequence>
<dbReference type="PANTHER" id="PTHR11220">
    <property type="entry name" value="HEME-BINDING PROTEIN-RELATED"/>
    <property type="match status" value="1"/>
</dbReference>
<accession>A0ABD6DAZ5</accession>
<dbReference type="Gene3D" id="3.20.80.10">
    <property type="entry name" value="Regulatory factor, effector binding domain"/>
    <property type="match status" value="1"/>
</dbReference>
<comment type="caution">
    <text evidence="2">The sequence shown here is derived from an EMBL/GenBank/DDBJ whole genome shotgun (WGS) entry which is preliminary data.</text>
</comment>
<dbReference type="Pfam" id="PF04832">
    <property type="entry name" value="SOUL"/>
    <property type="match status" value="1"/>
</dbReference>
<evidence type="ECO:0000256" key="1">
    <source>
        <dbReference type="SAM" id="MobiDB-lite"/>
    </source>
</evidence>
<dbReference type="EMBL" id="JBHUDM010000002">
    <property type="protein sequence ID" value="MFD1642278.1"/>
    <property type="molecule type" value="Genomic_DNA"/>
</dbReference>
<dbReference type="InterPro" id="IPR011256">
    <property type="entry name" value="Reg_factor_effector_dom_sf"/>
</dbReference>
<dbReference type="PANTHER" id="PTHR11220:SF1">
    <property type="entry name" value="HEME-BINDING PROTEIN 2"/>
    <property type="match status" value="1"/>
</dbReference>
<feature type="region of interest" description="Disordered" evidence="1">
    <location>
        <begin position="91"/>
        <end position="112"/>
    </location>
</feature>